<dbReference type="SUPFAM" id="SSF55874">
    <property type="entry name" value="ATPase domain of HSP90 chaperone/DNA topoisomerase II/histidine kinase"/>
    <property type="match status" value="1"/>
</dbReference>
<dbReference type="InterPro" id="IPR003661">
    <property type="entry name" value="HisK_dim/P_dom"/>
</dbReference>
<evidence type="ECO:0000259" key="17">
    <source>
        <dbReference type="PROSITE" id="PS50885"/>
    </source>
</evidence>
<evidence type="ECO:0000256" key="13">
    <source>
        <dbReference type="ARBA" id="ARBA00023136"/>
    </source>
</evidence>
<dbReference type="Pfam" id="PF00512">
    <property type="entry name" value="HisKA"/>
    <property type="match status" value="1"/>
</dbReference>
<dbReference type="Gene3D" id="6.10.340.10">
    <property type="match status" value="1"/>
</dbReference>
<keyword evidence="12" id="KW-0902">Two-component regulatory system</keyword>
<organism evidence="18 19">
    <name type="scientific">Fictibacillus arsenicus</name>
    <dbReference type="NCBI Taxonomy" id="255247"/>
    <lineage>
        <taxon>Bacteria</taxon>
        <taxon>Bacillati</taxon>
        <taxon>Bacillota</taxon>
        <taxon>Bacilli</taxon>
        <taxon>Bacillales</taxon>
        <taxon>Fictibacillaceae</taxon>
        <taxon>Fictibacillus</taxon>
    </lineage>
</organism>
<keyword evidence="10" id="KW-0067">ATP-binding</keyword>
<keyword evidence="4" id="KW-1003">Cell membrane</keyword>
<evidence type="ECO:0000256" key="4">
    <source>
        <dbReference type="ARBA" id="ARBA00022475"/>
    </source>
</evidence>
<dbReference type="InterPro" id="IPR005467">
    <property type="entry name" value="His_kinase_dom"/>
</dbReference>
<evidence type="ECO:0000256" key="10">
    <source>
        <dbReference type="ARBA" id="ARBA00022840"/>
    </source>
</evidence>
<dbReference type="InterPro" id="IPR004358">
    <property type="entry name" value="Sig_transdc_His_kin-like_C"/>
</dbReference>
<evidence type="ECO:0000313" key="19">
    <source>
        <dbReference type="Proteomes" id="UP000077412"/>
    </source>
</evidence>
<dbReference type="GO" id="GO:0005886">
    <property type="term" value="C:plasma membrane"/>
    <property type="evidence" value="ECO:0007669"/>
    <property type="project" value="UniProtKB-SubCell"/>
</dbReference>
<evidence type="ECO:0000256" key="12">
    <source>
        <dbReference type="ARBA" id="ARBA00023012"/>
    </source>
</evidence>
<dbReference type="PRINTS" id="PR00344">
    <property type="entry name" value="BCTRLSENSOR"/>
</dbReference>
<dbReference type="SMART" id="SM00388">
    <property type="entry name" value="HisKA"/>
    <property type="match status" value="1"/>
</dbReference>
<dbReference type="Pfam" id="PF02518">
    <property type="entry name" value="HATPase_c"/>
    <property type="match status" value="1"/>
</dbReference>
<dbReference type="FunFam" id="3.30.565.10:FF:000006">
    <property type="entry name" value="Sensor histidine kinase WalK"/>
    <property type="match status" value="1"/>
</dbReference>
<dbReference type="KEGG" id="far:ABE41_003250"/>
<dbReference type="Gene3D" id="3.30.565.10">
    <property type="entry name" value="Histidine kinase-like ATPase, C-terminal domain"/>
    <property type="match status" value="1"/>
</dbReference>
<dbReference type="RefSeq" id="WP_066286455.1">
    <property type="nucleotide sequence ID" value="NZ_CP016761.1"/>
</dbReference>
<evidence type="ECO:0000256" key="2">
    <source>
        <dbReference type="ARBA" id="ARBA00004651"/>
    </source>
</evidence>
<keyword evidence="8" id="KW-0547">Nucleotide-binding</keyword>
<evidence type="ECO:0000256" key="9">
    <source>
        <dbReference type="ARBA" id="ARBA00022777"/>
    </source>
</evidence>
<dbReference type="Proteomes" id="UP000077412">
    <property type="component" value="Chromosome"/>
</dbReference>
<accession>A0A1B1Z145</accession>
<protein>
    <recommendedName>
        <fullName evidence="3">histidine kinase</fullName>
        <ecNumber evidence="3">2.7.13.3</ecNumber>
    </recommendedName>
</protein>
<evidence type="ECO:0000313" key="18">
    <source>
        <dbReference type="EMBL" id="ANX11009.1"/>
    </source>
</evidence>
<dbReference type="CDD" id="cd00075">
    <property type="entry name" value="HATPase"/>
    <property type="match status" value="1"/>
</dbReference>
<feature type="domain" description="HAMP" evidence="17">
    <location>
        <begin position="84"/>
        <end position="136"/>
    </location>
</feature>
<dbReference type="AlphaFoldDB" id="A0A1B1Z145"/>
<gene>
    <name evidence="18" type="ORF">ABE41_003250</name>
</gene>
<dbReference type="Pfam" id="PF00672">
    <property type="entry name" value="HAMP"/>
    <property type="match status" value="1"/>
</dbReference>
<evidence type="ECO:0000256" key="6">
    <source>
        <dbReference type="ARBA" id="ARBA00022679"/>
    </source>
</evidence>
<dbReference type="InterPro" id="IPR036890">
    <property type="entry name" value="HATPase_C_sf"/>
</dbReference>
<evidence type="ECO:0000256" key="8">
    <source>
        <dbReference type="ARBA" id="ARBA00022741"/>
    </source>
</evidence>
<dbReference type="CDD" id="cd00082">
    <property type="entry name" value="HisKA"/>
    <property type="match status" value="1"/>
</dbReference>
<keyword evidence="7 15" id="KW-0812">Transmembrane</keyword>
<dbReference type="SUPFAM" id="SSF47384">
    <property type="entry name" value="Homodimeric domain of signal transducing histidine kinase"/>
    <property type="match status" value="1"/>
</dbReference>
<sequence>MFRGLHARLTISFVFAASSILIIASIIIILEVHYHLNMFKEDVPDFNSISPLTHHFERALLSSIIWTSIGAIPLVCIISYFVAKNLSKPLILMRKAAEKMARGDLQARVKTLGNDELNELGMSLNQLASQLQRQESARKNMTSDIAHELRTPLATIKSHLEAFEDGVFQPTPERIHSLKEEIERLILLVQDLEHLTEMESPQSVLELKKEDLNKVIDKSIDAVSATYVQKGVRLESSSNAPIELSVDAKRMTQVFINLLSNALTYTPAGGYVTVTAAEVPDLVHVTVKDTGKGIPKDEVEQVFERFYRSEKSRNREYGGSGIGLTIVKRIVEAHDGQIWIESELGKGTEVHIRFSK</sequence>
<evidence type="ECO:0000256" key="3">
    <source>
        <dbReference type="ARBA" id="ARBA00012438"/>
    </source>
</evidence>
<evidence type="ECO:0000256" key="7">
    <source>
        <dbReference type="ARBA" id="ARBA00022692"/>
    </source>
</evidence>
<evidence type="ECO:0000256" key="11">
    <source>
        <dbReference type="ARBA" id="ARBA00022989"/>
    </source>
</evidence>
<dbReference type="GO" id="GO:0005524">
    <property type="term" value="F:ATP binding"/>
    <property type="evidence" value="ECO:0007669"/>
    <property type="project" value="UniProtKB-KW"/>
</dbReference>
<dbReference type="PROSITE" id="PS50885">
    <property type="entry name" value="HAMP"/>
    <property type="match status" value="1"/>
</dbReference>
<dbReference type="InterPro" id="IPR003660">
    <property type="entry name" value="HAMP_dom"/>
</dbReference>
<dbReference type="InterPro" id="IPR050398">
    <property type="entry name" value="HssS/ArlS-like"/>
</dbReference>
<keyword evidence="13 15" id="KW-0472">Membrane</keyword>
<keyword evidence="11 15" id="KW-1133">Transmembrane helix</keyword>
<evidence type="ECO:0000256" key="1">
    <source>
        <dbReference type="ARBA" id="ARBA00000085"/>
    </source>
</evidence>
<evidence type="ECO:0000259" key="16">
    <source>
        <dbReference type="PROSITE" id="PS50109"/>
    </source>
</evidence>
<feature type="coiled-coil region" evidence="14">
    <location>
        <begin position="114"/>
        <end position="144"/>
    </location>
</feature>
<keyword evidence="5" id="KW-0597">Phosphoprotein</keyword>
<keyword evidence="14" id="KW-0175">Coiled coil</keyword>
<keyword evidence="19" id="KW-1185">Reference proteome</keyword>
<dbReference type="InterPro" id="IPR003594">
    <property type="entry name" value="HATPase_dom"/>
</dbReference>
<comment type="catalytic activity">
    <reaction evidence="1">
        <text>ATP + protein L-histidine = ADP + protein N-phospho-L-histidine.</text>
        <dbReference type="EC" id="2.7.13.3"/>
    </reaction>
</comment>
<dbReference type="SUPFAM" id="SSF158472">
    <property type="entry name" value="HAMP domain-like"/>
    <property type="match status" value="1"/>
</dbReference>
<dbReference type="PROSITE" id="PS50109">
    <property type="entry name" value="HIS_KIN"/>
    <property type="match status" value="1"/>
</dbReference>
<dbReference type="Gene3D" id="1.10.287.130">
    <property type="match status" value="1"/>
</dbReference>
<dbReference type="SMART" id="SM00304">
    <property type="entry name" value="HAMP"/>
    <property type="match status" value="1"/>
</dbReference>
<name>A0A1B1Z145_9BACL</name>
<evidence type="ECO:0000256" key="14">
    <source>
        <dbReference type="SAM" id="Coils"/>
    </source>
</evidence>
<dbReference type="SMART" id="SM00387">
    <property type="entry name" value="HATPase_c"/>
    <property type="match status" value="1"/>
</dbReference>
<keyword evidence="6" id="KW-0808">Transferase</keyword>
<evidence type="ECO:0000256" key="5">
    <source>
        <dbReference type="ARBA" id="ARBA00022553"/>
    </source>
</evidence>
<dbReference type="InterPro" id="IPR036097">
    <property type="entry name" value="HisK_dim/P_sf"/>
</dbReference>
<dbReference type="EMBL" id="CP016761">
    <property type="protein sequence ID" value="ANX11009.1"/>
    <property type="molecule type" value="Genomic_DNA"/>
</dbReference>
<dbReference type="CDD" id="cd06225">
    <property type="entry name" value="HAMP"/>
    <property type="match status" value="1"/>
</dbReference>
<dbReference type="OrthoDB" id="9813151at2"/>
<dbReference type="PANTHER" id="PTHR45528:SF1">
    <property type="entry name" value="SENSOR HISTIDINE KINASE CPXA"/>
    <property type="match status" value="1"/>
</dbReference>
<comment type="subcellular location">
    <subcellularLocation>
        <location evidence="2">Cell membrane</location>
        <topology evidence="2">Multi-pass membrane protein</topology>
    </subcellularLocation>
</comment>
<feature type="transmembrane region" description="Helical" evidence="15">
    <location>
        <begin position="12"/>
        <end position="36"/>
    </location>
</feature>
<dbReference type="EC" id="2.7.13.3" evidence="3"/>
<reference evidence="18 19" key="1">
    <citation type="submission" date="2016-08" db="EMBL/GenBank/DDBJ databases">
        <title>Complete genome sequence of Fictibacillus arsenicus G25-54, a strain with toxicity to nematodes and a potential arsenic-resistance activity.</title>
        <authorList>
            <person name="Zheng Z."/>
        </authorList>
    </citation>
    <scope>NUCLEOTIDE SEQUENCE [LARGE SCALE GENOMIC DNA]</scope>
    <source>
        <strain evidence="18 19">G25-54</strain>
    </source>
</reference>
<keyword evidence="9" id="KW-0418">Kinase</keyword>
<dbReference type="GO" id="GO:0000155">
    <property type="term" value="F:phosphorelay sensor kinase activity"/>
    <property type="evidence" value="ECO:0007669"/>
    <property type="project" value="InterPro"/>
</dbReference>
<feature type="domain" description="Histidine kinase" evidence="16">
    <location>
        <begin position="144"/>
        <end position="356"/>
    </location>
</feature>
<evidence type="ECO:0000256" key="15">
    <source>
        <dbReference type="SAM" id="Phobius"/>
    </source>
</evidence>
<proteinExistence type="predicted"/>
<dbReference type="STRING" id="255247.ABE41_003250"/>
<feature type="transmembrane region" description="Helical" evidence="15">
    <location>
        <begin position="60"/>
        <end position="83"/>
    </location>
</feature>
<dbReference type="PANTHER" id="PTHR45528">
    <property type="entry name" value="SENSOR HISTIDINE KINASE CPXA"/>
    <property type="match status" value="1"/>
</dbReference>